<keyword evidence="4" id="KW-1015">Disulfide bond</keyword>
<dbReference type="GO" id="GO:0005758">
    <property type="term" value="C:mitochondrial intermembrane space"/>
    <property type="evidence" value="ECO:0007669"/>
    <property type="project" value="UniProtKB-SubCell"/>
</dbReference>
<dbReference type="SUPFAM" id="SSF47072">
    <property type="entry name" value="Cysteine alpha-hairpin motif"/>
    <property type="match status" value="1"/>
</dbReference>
<evidence type="ECO:0000256" key="4">
    <source>
        <dbReference type="ARBA" id="ARBA00023157"/>
    </source>
</evidence>
<dbReference type="EMBL" id="MCFC01000007">
    <property type="protein sequence ID" value="ORY33112.1"/>
    <property type="molecule type" value="Genomic_DNA"/>
</dbReference>
<organism evidence="6 7">
    <name type="scientific">Naematelia encephala</name>
    <dbReference type="NCBI Taxonomy" id="71784"/>
    <lineage>
        <taxon>Eukaryota</taxon>
        <taxon>Fungi</taxon>
        <taxon>Dikarya</taxon>
        <taxon>Basidiomycota</taxon>
        <taxon>Agaricomycotina</taxon>
        <taxon>Tremellomycetes</taxon>
        <taxon>Tremellales</taxon>
        <taxon>Naemateliaceae</taxon>
        <taxon>Naematelia</taxon>
    </lineage>
</organism>
<protein>
    <recommendedName>
        <fullName evidence="8">Cysteine alpha-hairpin motif superfamily</fullName>
    </recommendedName>
</protein>
<dbReference type="InterPro" id="IPR051040">
    <property type="entry name" value="COX23"/>
</dbReference>
<evidence type="ECO:0008006" key="8">
    <source>
        <dbReference type="Google" id="ProtNLM"/>
    </source>
</evidence>
<dbReference type="STRING" id="71784.A0A1Y2BE61"/>
<comment type="caution">
    <text evidence="6">The sequence shown here is derived from an EMBL/GenBank/DDBJ whole genome shotgun (WGS) entry which is preliminary data.</text>
</comment>
<dbReference type="PROSITE" id="PS51808">
    <property type="entry name" value="CHCH"/>
    <property type="match status" value="1"/>
</dbReference>
<evidence type="ECO:0000313" key="6">
    <source>
        <dbReference type="EMBL" id="ORY33112.1"/>
    </source>
</evidence>
<evidence type="ECO:0000256" key="3">
    <source>
        <dbReference type="ARBA" id="ARBA00023128"/>
    </source>
</evidence>
<dbReference type="InterPro" id="IPR009069">
    <property type="entry name" value="Cys_alpha_HP_mot_SF"/>
</dbReference>
<evidence type="ECO:0000256" key="2">
    <source>
        <dbReference type="ARBA" id="ARBA00004569"/>
    </source>
</evidence>
<dbReference type="PANTHER" id="PTHR46811:SF1">
    <property type="entry name" value="COILED-COIL-HELIX-COILED-COIL-HELIX DOMAIN-CONTAINING PROTEIN 7"/>
    <property type="match status" value="1"/>
</dbReference>
<keyword evidence="7" id="KW-1185">Reference proteome</keyword>
<keyword evidence="3" id="KW-0496">Mitochondrion</keyword>
<feature type="region of interest" description="Disordered" evidence="5">
    <location>
        <begin position="1"/>
        <end position="29"/>
    </location>
</feature>
<sequence length="95" mass="10950">MATQVPPSKDPMPASRRPKPPTKDLEAPQDYKEVFGSRSAPSKFADPCEAASRAALDCLERAHYNRNECMDFFKAYRECKKNWIEQRKTDRRNAT</sequence>
<proteinExistence type="predicted"/>
<dbReference type="Gene3D" id="1.10.287.1130">
    <property type="entry name" value="CytochromE C oxidase copper chaperone"/>
    <property type="match status" value="1"/>
</dbReference>
<name>A0A1Y2BE61_9TREE</name>
<evidence type="ECO:0000313" key="7">
    <source>
        <dbReference type="Proteomes" id="UP000193986"/>
    </source>
</evidence>
<comment type="function">
    <text evidence="1">Required for the assembly of cytochrome c oxidase.</text>
</comment>
<accession>A0A1Y2BE61</accession>
<reference evidence="6 7" key="1">
    <citation type="submission" date="2016-07" db="EMBL/GenBank/DDBJ databases">
        <title>Pervasive Adenine N6-methylation of Active Genes in Fungi.</title>
        <authorList>
            <consortium name="DOE Joint Genome Institute"/>
            <person name="Mondo S.J."/>
            <person name="Dannebaum R.O."/>
            <person name="Kuo R.C."/>
            <person name="Labutti K."/>
            <person name="Haridas S."/>
            <person name="Kuo A."/>
            <person name="Salamov A."/>
            <person name="Ahrendt S.R."/>
            <person name="Lipzen A."/>
            <person name="Sullivan W."/>
            <person name="Andreopoulos W.B."/>
            <person name="Clum A."/>
            <person name="Lindquist E."/>
            <person name="Daum C."/>
            <person name="Ramamoorthy G.K."/>
            <person name="Gryganskyi A."/>
            <person name="Culley D."/>
            <person name="Magnuson J.K."/>
            <person name="James T.Y."/>
            <person name="O'Malley M.A."/>
            <person name="Stajich J.E."/>
            <person name="Spatafora J.W."/>
            <person name="Visel A."/>
            <person name="Grigoriev I.V."/>
        </authorList>
    </citation>
    <scope>NUCLEOTIDE SEQUENCE [LARGE SCALE GENOMIC DNA]</scope>
    <source>
        <strain evidence="6 7">68-887.2</strain>
    </source>
</reference>
<dbReference type="OrthoDB" id="9971592at2759"/>
<dbReference type="PANTHER" id="PTHR46811">
    <property type="entry name" value="COILED-COIL-HELIX-COILED-COIL-HELIX DOMAIN-CONTAINING PROTEIN 7"/>
    <property type="match status" value="1"/>
</dbReference>
<comment type="subcellular location">
    <subcellularLocation>
        <location evidence="2">Mitochondrion intermembrane space</location>
    </subcellularLocation>
</comment>
<dbReference type="Proteomes" id="UP000193986">
    <property type="component" value="Unassembled WGS sequence"/>
</dbReference>
<gene>
    <name evidence="6" type="ORF">BCR39DRAFT_521321</name>
</gene>
<dbReference type="GO" id="GO:0033108">
    <property type="term" value="P:mitochondrial respiratory chain complex assembly"/>
    <property type="evidence" value="ECO:0007669"/>
    <property type="project" value="TreeGrafter"/>
</dbReference>
<evidence type="ECO:0000256" key="1">
    <source>
        <dbReference type="ARBA" id="ARBA00003875"/>
    </source>
</evidence>
<dbReference type="InParanoid" id="A0A1Y2BE61"/>
<dbReference type="AlphaFoldDB" id="A0A1Y2BE61"/>
<evidence type="ECO:0000256" key="5">
    <source>
        <dbReference type="SAM" id="MobiDB-lite"/>
    </source>
</evidence>